<dbReference type="RefSeq" id="WP_038021705.1">
    <property type="nucleotide sequence ID" value="NZ_JPVT01000009.1"/>
</dbReference>
<dbReference type="InterPro" id="IPR004872">
    <property type="entry name" value="Lipoprotein_NlpA"/>
</dbReference>
<protein>
    <submittedName>
        <fullName evidence="8">Substrate-binding component of an ABC superfamily methionine transporter</fullName>
    </submittedName>
</protein>
<dbReference type="Proteomes" id="UP000029381">
    <property type="component" value="Unassembled WGS sequence"/>
</dbReference>
<comment type="similarity">
    <text evidence="2">Belongs to the NlpA lipoprotein family.</text>
</comment>
<comment type="caution">
    <text evidence="8">The sequence shown here is derived from an EMBL/GenBank/DDBJ whole genome shotgun (WGS) entry which is preliminary data.</text>
</comment>
<dbReference type="Pfam" id="PF03180">
    <property type="entry name" value="Lipoprotein_9"/>
    <property type="match status" value="1"/>
</dbReference>
<evidence type="ECO:0000256" key="1">
    <source>
        <dbReference type="ARBA" id="ARBA00004635"/>
    </source>
</evidence>
<evidence type="ECO:0000256" key="6">
    <source>
        <dbReference type="ARBA" id="ARBA00023288"/>
    </source>
</evidence>
<evidence type="ECO:0000256" key="2">
    <source>
        <dbReference type="ARBA" id="ARBA00008973"/>
    </source>
</evidence>
<comment type="subcellular location">
    <subcellularLocation>
        <location evidence="1">Membrane</location>
        <topology evidence="1">Lipid-anchor</topology>
    </subcellularLocation>
</comment>
<dbReference type="PROSITE" id="PS51257">
    <property type="entry name" value="PROKAR_LIPOPROTEIN"/>
    <property type="match status" value="1"/>
</dbReference>
<dbReference type="GO" id="GO:0016020">
    <property type="term" value="C:membrane"/>
    <property type="evidence" value="ECO:0007669"/>
    <property type="project" value="UniProtKB-SubCell"/>
</dbReference>
<dbReference type="PATRIC" id="fig|1302648.3.peg.78"/>
<dbReference type="Gene3D" id="3.40.190.10">
    <property type="entry name" value="Periplasmic binding protein-like II"/>
    <property type="match status" value="2"/>
</dbReference>
<evidence type="ECO:0000256" key="5">
    <source>
        <dbReference type="ARBA" id="ARBA00023139"/>
    </source>
</evidence>
<accession>A0A091C856</accession>
<dbReference type="EMBL" id="JPVT01000009">
    <property type="protein sequence ID" value="KFN93164.1"/>
    <property type="molecule type" value="Genomic_DNA"/>
</dbReference>
<feature type="chain" id="PRO_5038595725" evidence="7">
    <location>
        <begin position="21"/>
        <end position="283"/>
    </location>
</feature>
<organism evidence="8 9">
    <name type="scientific">Tetragenococcus muriaticus 3MR10-3</name>
    <dbReference type="NCBI Taxonomy" id="1302648"/>
    <lineage>
        <taxon>Bacteria</taxon>
        <taxon>Bacillati</taxon>
        <taxon>Bacillota</taxon>
        <taxon>Bacilli</taxon>
        <taxon>Lactobacillales</taxon>
        <taxon>Enterococcaceae</taxon>
        <taxon>Tetragenococcus</taxon>
    </lineage>
</organism>
<keyword evidence="3 7" id="KW-0732">Signal</keyword>
<dbReference type="AlphaFoldDB" id="A0A091C856"/>
<dbReference type="PANTHER" id="PTHR30429">
    <property type="entry name" value="D-METHIONINE-BINDING LIPOPROTEIN METQ"/>
    <property type="match status" value="1"/>
</dbReference>
<reference evidence="8 9" key="1">
    <citation type="submission" date="2014-08" db="EMBL/GenBank/DDBJ databases">
        <title>Genome sequence of Tetragenococcus muriaticus.</title>
        <authorList>
            <person name="Chuea-nongthon C."/>
            <person name="Rodtong S."/>
            <person name="Yongsawatdigul J."/>
            <person name="Steele J.L."/>
            <person name="Liu X.-y."/>
            <person name="Speers J."/>
            <person name="Glasner J.D."/>
            <person name="Neeno-Eckwall E.C."/>
        </authorList>
    </citation>
    <scope>NUCLEOTIDE SEQUENCE [LARGE SCALE GENOMIC DNA]</scope>
    <source>
        <strain evidence="8 9">3MR10-3</strain>
    </source>
</reference>
<gene>
    <name evidence="8" type="ORF">TMU3MR103_0078</name>
</gene>
<evidence type="ECO:0000256" key="3">
    <source>
        <dbReference type="ARBA" id="ARBA00022729"/>
    </source>
</evidence>
<evidence type="ECO:0000313" key="9">
    <source>
        <dbReference type="Proteomes" id="UP000029381"/>
    </source>
</evidence>
<evidence type="ECO:0000313" key="8">
    <source>
        <dbReference type="EMBL" id="KFN93164.1"/>
    </source>
</evidence>
<keyword evidence="9" id="KW-1185">Reference proteome</keyword>
<keyword evidence="5" id="KW-0564">Palmitate</keyword>
<feature type="signal peptide" evidence="7">
    <location>
        <begin position="1"/>
        <end position="20"/>
    </location>
</feature>
<keyword evidence="6" id="KW-0449">Lipoprotein</keyword>
<dbReference type="PANTHER" id="PTHR30429:SF3">
    <property type="entry name" value="LIPOPROTEIN"/>
    <property type="match status" value="1"/>
</dbReference>
<keyword evidence="4" id="KW-0472">Membrane</keyword>
<name>A0A091C856_9ENTE</name>
<sequence>MKKGAVFCVLAMVVALGACSNEENEATTEDEPVVRIGSIGADTDVWRFIAQSEAAEDAGIEIEVEDIDGGVMKNNATSDGDIDANAFQTIGYLESYNEDSSEELVPIATTYVEPVGIYSDRYESIEEVEDGAEVALANNPADGARQLRLLESAGLIELKEDFDDGVGTPDDIAENPKNLEFDLIDDWTAPRVLQDVDMALIGNTIALEGGLNVLEDAIYREETDESNRTNINVIAVKEDRQNEEQLQKLGEVYHDPEVQEYIEEEFDGTKVEVDLSADDVWSH</sequence>
<dbReference type="SUPFAM" id="SSF53850">
    <property type="entry name" value="Periplasmic binding protein-like II"/>
    <property type="match status" value="1"/>
</dbReference>
<proteinExistence type="inferred from homology"/>
<evidence type="ECO:0000256" key="7">
    <source>
        <dbReference type="SAM" id="SignalP"/>
    </source>
</evidence>
<evidence type="ECO:0000256" key="4">
    <source>
        <dbReference type="ARBA" id="ARBA00023136"/>
    </source>
</evidence>